<keyword evidence="2 3" id="KW-0378">Hydrolase</keyword>
<evidence type="ECO:0000313" key="4">
    <source>
        <dbReference type="Proteomes" id="UP000260644"/>
    </source>
</evidence>
<protein>
    <submittedName>
        <fullName evidence="3">Alpha/beta hydrolase</fullName>
    </submittedName>
</protein>
<evidence type="ECO:0000256" key="2">
    <source>
        <dbReference type="ARBA" id="ARBA00022801"/>
    </source>
</evidence>
<dbReference type="SUPFAM" id="SSF53474">
    <property type="entry name" value="alpha/beta-Hydrolases"/>
    <property type="match status" value="1"/>
</dbReference>
<dbReference type="InterPro" id="IPR000801">
    <property type="entry name" value="Esterase-like"/>
</dbReference>
<dbReference type="EMBL" id="QPMM01000011">
    <property type="protein sequence ID" value="RFS20127.1"/>
    <property type="molecule type" value="Genomic_DNA"/>
</dbReference>
<dbReference type="PROSITE" id="PS51257">
    <property type="entry name" value="PROKAR_LIPOPROTEIN"/>
    <property type="match status" value="1"/>
</dbReference>
<reference evidence="3 4" key="1">
    <citation type="submission" date="2018-07" db="EMBL/GenBank/DDBJ databases">
        <title>Chitinophaga K2CV101002-2 sp. nov., isolated from a monsoon evergreen broad-leaved forest soil.</title>
        <authorList>
            <person name="Lv Y."/>
        </authorList>
    </citation>
    <scope>NUCLEOTIDE SEQUENCE [LARGE SCALE GENOMIC DNA]</scope>
    <source>
        <strain evidence="3 4">GDMCC 1.1288</strain>
    </source>
</reference>
<dbReference type="GO" id="GO:0016788">
    <property type="term" value="F:hydrolase activity, acting on ester bonds"/>
    <property type="evidence" value="ECO:0007669"/>
    <property type="project" value="TreeGrafter"/>
</dbReference>
<dbReference type="RefSeq" id="WP_116977689.1">
    <property type="nucleotide sequence ID" value="NZ_QPMM01000011.1"/>
</dbReference>
<evidence type="ECO:0000256" key="1">
    <source>
        <dbReference type="ARBA" id="ARBA00005622"/>
    </source>
</evidence>
<name>A0A3E1Y6F0_9BACT</name>
<dbReference type="InterPro" id="IPR052558">
    <property type="entry name" value="Siderophore_Hydrolase_D"/>
</dbReference>
<dbReference type="PANTHER" id="PTHR40841">
    <property type="entry name" value="SIDEROPHORE TRIACETYLFUSARININE C ESTERASE"/>
    <property type="match status" value="1"/>
</dbReference>
<comment type="caution">
    <text evidence="3">The sequence shown here is derived from an EMBL/GenBank/DDBJ whole genome shotgun (WGS) entry which is preliminary data.</text>
</comment>
<evidence type="ECO:0000313" key="3">
    <source>
        <dbReference type="EMBL" id="RFS20127.1"/>
    </source>
</evidence>
<dbReference type="OrthoDB" id="9784036at2"/>
<dbReference type="Proteomes" id="UP000260644">
    <property type="component" value="Unassembled WGS sequence"/>
</dbReference>
<keyword evidence="4" id="KW-1185">Reference proteome</keyword>
<dbReference type="AlphaFoldDB" id="A0A3E1Y6F0"/>
<gene>
    <name evidence="3" type="ORF">DVR12_20645</name>
</gene>
<dbReference type="Gene3D" id="3.40.50.1820">
    <property type="entry name" value="alpha/beta hydrolase"/>
    <property type="match status" value="1"/>
</dbReference>
<comment type="similarity">
    <text evidence="1">Belongs to the esterase D family.</text>
</comment>
<dbReference type="PANTHER" id="PTHR40841:SF2">
    <property type="entry name" value="SIDEROPHORE-DEGRADING ESTERASE (EUROFUNG)"/>
    <property type="match status" value="1"/>
</dbReference>
<dbReference type="Pfam" id="PF00756">
    <property type="entry name" value="Esterase"/>
    <property type="match status" value="1"/>
</dbReference>
<accession>A0A3E1Y6F0</accession>
<proteinExistence type="inferred from homology"/>
<dbReference type="InterPro" id="IPR029058">
    <property type="entry name" value="AB_hydrolase_fold"/>
</dbReference>
<organism evidence="3 4">
    <name type="scientific">Chitinophaga silvatica</name>
    <dbReference type="NCBI Taxonomy" id="2282649"/>
    <lineage>
        <taxon>Bacteria</taxon>
        <taxon>Pseudomonadati</taxon>
        <taxon>Bacteroidota</taxon>
        <taxon>Chitinophagia</taxon>
        <taxon>Chitinophagales</taxon>
        <taxon>Chitinophagaceae</taxon>
        <taxon>Chitinophaga</taxon>
    </lineage>
</organism>
<sequence length="287" mass="32708">MLKYFAFIFSVILISCTQKSAKNMDSEKQNSTASIINLYSKSVNDSFSIFTSLPADYNPHQKYPVIYILDANLYFDVYSTILKKYSEVGLLPSAILIGIGYKDFPTMDSLRNRDYTYPVGLPEYEMSISGGADKFLAFIRQELVPVIDTTYKVDKQKRILMGHSLGGYFTLYSLQQQIQSKENQFNGYIAASPSIHYNHYFLLHEFEQPTKTDSTKVKVYTTFGGLEDNESKQDSTIQPIDKVLAALSTTFKSKDYIEFKGTVYSNLDHMDTPLPSFVKGLQWILNN</sequence>